<name>A0AAE1CWW7_9GAST</name>
<accession>A0AAE1CWW7</accession>
<dbReference type="EMBL" id="JAWDGP010006349">
    <property type="protein sequence ID" value="KAK3742499.1"/>
    <property type="molecule type" value="Genomic_DNA"/>
</dbReference>
<comment type="caution">
    <text evidence="1">The sequence shown here is derived from an EMBL/GenBank/DDBJ whole genome shotgun (WGS) entry which is preliminary data.</text>
</comment>
<sequence length="106" mass="12381">MRDAHNMFETPSLVSRTISRHHQKKLSSYKAEKEHHRLDNAKTQTDPLTLKLREINHKHSSRARIGSKNLTIRRSRVLGYLVKGHNNVTPDRQTNTTKALIRFTQM</sequence>
<keyword evidence="2" id="KW-1185">Reference proteome</keyword>
<evidence type="ECO:0000313" key="2">
    <source>
        <dbReference type="Proteomes" id="UP001283361"/>
    </source>
</evidence>
<evidence type="ECO:0000313" key="1">
    <source>
        <dbReference type="EMBL" id="KAK3742499.1"/>
    </source>
</evidence>
<gene>
    <name evidence="1" type="ORF">RRG08_060001</name>
</gene>
<dbReference type="AlphaFoldDB" id="A0AAE1CWW7"/>
<protein>
    <submittedName>
        <fullName evidence="1">Uncharacterized protein</fullName>
    </submittedName>
</protein>
<dbReference type="Proteomes" id="UP001283361">
    <property type="component" value="Unassembled WGS sequence"/>
</dbReference>
<organism evidence="1 2">
    <name type="scientific">Elysia crispata</name>
    <name type="common">lettuce slug</name>
    <dbReference type="NCBI Taxonomy" id="231223"/>
    <lineage>
        <taxon>Eukaryota</taxon>
        <taxon>Metazoa</taxon>
        <taxon>Spiralia</taxon>
        <taxon>Lophotrochozoa</taxon>
        <taxon>Mollusca</taxon>
        <taxon>Gastropoda</taxon>
        <taxon>Heterobranchia</taxon>
        <taxon>Euthyneura</taxon>
        <taxon>Panpulmonata</taxon>
        <taxon>Sacoglossa</taxon>
        <taxon>Placobranchoidea</taxon>
        <taxon>Plakobranchidae</taxon>
        <taxon>Elysia</taxon>
    </lineage>
</organism>
<proteinExistence type="predicted"/>
<reference evidence="1" key="1">
    <citation type="journal article" date="2023" name="G3 (Bethesda)">
        <title>A reference genome for the long-term kleptoplast-retaining sea slug Elysia crispata morphotype clarki.</title>
        <authorList>
            <person name="Eastman K.E."/>
            <person name="Pendleton A.L."/>
            <person name="Shaikh M.A."/>
            <person name="Suttiyut T."/>
            <person name="Ogas R."/>
            <person name="Tomko P."/>
            <person name="Gavelis G."/>
            <person name="Widhalm J.R."/>
            <person name="Wisecaver J.H."/>
        </authorList>
    </citation>
    <scope>NUCLEOTIDE SEQUENCE</scope>
    <source>
        <strain evidence="1">ECLA1</strain>
    </source>
</reference>